<evidence type="ECO:0000256" key="1">
    <source>
        <dbReference type="ARBA" id="ARBA00005006"/>
    </source>
</evidence>
<dbReference type="Gene3D" id="3.30.590.20">
    <property type="match status" value="1"/>
</dbReference>
<accession>A0A0R1GT47</accession>
<comment type="catalytic activity">
    <reaction evidence="7 9">
        <text>L-cysteine + L-glutamate + ATP = gamma-L-glutamyl-L-cysteine + ADP + phosphate + H(+)</text>
        <dbReference type="Rhea" id="RHEA:13285"/>
        <dbReference type="ChEBI" id="CHEBI:15378"/>
        <dbReference type="ChEBI" id="CHEBI:29985"/>
        <dbReference type="ChEBI" id="CHEBI:30616"/>
        <dbReference type="ChEBI" id="CHEBI:35235"/>
        <dbReference type="ChEBI" id="CHEBI:43474"/>
        <dbReference type="ChEBI" id="CHEBI:58173"/>
        <dbReference type="ChEBI" id="CHEBI:456216"/>
        <dbReference type="EC" id="6.3.2.2"/>
    </reaction>
</comment>
<keyword evidence="4 8" id="KW-0317">Glutathione biosynthesis</keyword>
<dbReference type="Pfam" id="PF04262">
    <property type="entry name" value="Glu_cys_ligase"/>
    <property type="match status" value="2"/>
</dbReference>
<dbReference type="PANTHER" id="PTHR38761">
    <property type="entry name" value="GLUTAMATE--CYSTEINE LIGASE"/>
    <property type="match status" value="1"/>
</dbReference>
<keyword evidence="5" id="KW-0547">Nucleotide-binding</keyword>
<dbReference type="UniPathway" id="UPA00142">
    <property type="reaction ID" value="UER00209"/>
</dbReference>
<dbReference type="InterPro" id="IPR007370">
    <property type="entry name" value="Glu_cys_ligase"/>
</dbReference>
<dbReference type="EMBL" id="AZCV01000007">
    <property type="protein sequence ID" value="KRK37104.1"/>
    <property type="molecule type" value="Genomic_DNA"/>
</dbReference>
<evidence type="ECO:0000256" key="8">
    <source>
        <dbReference type="RuleBase" id="RU003544"/>
    </source>
</evidence>
<dbReference type="AlphaFoldDB" id="A0A0R1GT47"/>
<evidence type="ECO:0000256" key="5">
    <source>
        <dbReference type="ARBA" id="ARBA00022741"/>
    </source>
</evidence>
<dbReference type="GO" id="GO:0005524">
    <property type="term" value="F:ATP binding"/>
    <property type="evidence" value="ECO:0007669"/>
    <property type="project" value="UniProtKB-KW"/>
</dbReference>
<dbReference type="PANTHER" id="PTHR38761:SF1">
    <property type="entry name" value="GLUTAMATE--CYSTEINE LIGASE"/>
    <property type="match status" value="1"/>
</dbReference>
<keyword evidence="6" id="KW-0067">ATP-binding</keyword>
<evidence type="ECO:0000256" key="2">
    <source>
        <dbReference type="ARBA" id="ARBA00012220"/>
    </source>
</evidence>
<evidence type="ECO:0000256" key="9">
    <source>
        <dbReference type="RuleBase" id="RU004391"/>
    </source>
</evidence>
<dbReference type="SUPFAM" id="SSF55931">
    <property type="entry name" value="Glutamine synthetase/guanido kinase"/>
    <property type="match status" value="1"/>
</dbReference>
<dbReference type="GO" id="GO:0004357">
    <property type="term" value="F:glutamate-cysteine ligase activity"/>
    <property type="evidence" value="ECO:0007669"/>
    <property type="project" value="UniProtKB-EC"/>
</dbReference>
<feature type="domain" description="Glutamate--cysteine ligase" evidence="10">
    <location>
        <begin position="7"/>
        <end position="239"/>
    </location>
</feature>
<name>A0A0R1GT47_9LACO</name>
<dbReference type="RefSeq" id="WP_056945783.1">
    <property type="nucleotide sequence ID" value="NZ_AZCV01000007.1"/>
</dbReference>
<evidence type="ECO:0000256" key="4">
    <source>
        <dbReference type="ARBA" id="ARBA00022684"/>
    </source>
</evidence>
<dbReference type="InterPro" id="IPR014746">
    <property type="entry name" value="Gln_synth/guanido_kin_cat_dom"/>
</dbReference>
<evidence type="ECO:0000256" key="3">
    <source>
        <dbReference type="ARBA" id="ARBA00022598"/>
    </source>
</evidence>
<gene>
    <name evidence="11" type="ORF">FC62_GL001446</name>
</gene>
<evidence type="ECO:0000259" key="10">
    <source>
        <dbReference type="Pfam" id="PF04262"/>
    </source>
</evidence>
<dbReference type="Proteomes" id="UP000050909">
    <property type="component" value="Unassembled WGS sequence"/>
</dbReference>
<evidence type="ECO:0000256" key="6">
    <source>
        <dbReference type="ARBA" id="ARBA00022840"/>
    </source>
</evidence>
<feature type="domain" description="Glutamate--cysteine ligase" evidence="10">
    <location>
        <begin position="248"/>
        <end position="309"/>
    </location>
</feature>
<protein>
    <recommendedName>
        <fullName evidence="2 9">Glutamate--cysteine ligase</fullName>
        <ecNumber evidence="2 9">6.3.2.2</ecNumber>
    </recommendedName>
</protein>
<comment type="similarity">
    <text evidence="8">Belongs to the glutamate--cysteine ligase type 1 family.</text>
</comment>
<keyword evidence="3 8" id="KW-0436">Ligase</keyword>
<reference evidence="11 12" key="1">
    <citation type="journal article" date="2015" name="Genome Announc.">
        <title>Expanding the biotechnology potential of lactobacilli through comparative genomics of 213 strains and associated genera.</title>
        <authorList>
            <person name="Sun Z."/>
            <person name="Harris H.M."/>
            <person name="McCann A."/>
            <person name="Guo C."/>
            <person name="Argimon S."/>
            <person name="Zhang W."/>
            <person name="Yang X."/>
            <person name="Jeffery I.B."/>
            <person name="Cooney J.C."/>
            <person name="Kagawa T.F."/>
            <person name="Liu W."/>
            <person name="Song Y."/>
            <person name="Salvetti E."/>
            <person name="Wrobel A."/>
            <person name="Rasinkangas P."/>
            <person name="Parkhill J."/>
            <person name="Rea M.C."/>
            <person name="O'Sullivan O."/>
            <person name="Ritari J."/>
            <person name="Douillard F.P."/>
            <person name="Paul Ross R."/>
            <person name="Yang R."/>
            <person name="Briner A.E."/>
            <person name="Felis G.E."/>
            <person name="de Vos W.M."/>
            <person name="Barrangou R."/>
            <person name="Klaenhammer T.R."/>
            <person name="Caufield P.W."/>
            <person name="Cui Y."/>
            <person name="Zhang H."/>
            <person name="O'Toole P.W."/>
        </authorList>
    </citation>
    <scope>NUCLEOTIDE SEQUENCE [LARGE SCALE GENOMIC DNA]</scope>
    <source>
        <strain evidence="11 12">DSM 20534</strain>
    </source>
</reference>
<dbReference type="PATRIC" id="fig|1423722.3.peg.1473"/>
<proteinExistence type="inferred from homology"/>
<comment type="pathway">
    <text evidence="1 9">Sulfur metabolism; glutathione biosynthesis; glutathione from L-cysteine and L-glutamate: step 1/2.</text>
</comment>
<dbReference type="InterPro" id="IPR006334">
    <property type="entry name" value="Glut_cys_ligase"/>
</dbReference>
<dbReference type="GO" id="GO:0046872">
    <property type="term" value="F:metal ion binding"/>
    <property type="evidence" value="ECO:0007669"/>
    <property type="project" value="TreeGrafter"/>
</dbReference>
<dbReference type="EC" id="6.3.2.2" evidence="2 9"/>
<organism evidence="11 12">
    <name type="scientific">Amylolactobacillus amylotrophicus DSM 20534</name>
    <dbReference type="NCBI Taxonomy" id="1423722"/>
    <lineage>
        <taxon>Bacteria</taxon>
        <taxon>Bacillati</taxon>
        <taxon>Bacillota</taxon>
        <taxon>Bacilli</taxon>
        <taxon>Lactobacillales</taxon>
        <taxon>Lactobacillaceae</taxon>
        <taxon>Amylolactobacillus</taxon>
    </lineage>
</organism>
<evidence type="ECO:0000313" key="12">
    <source>
        <dbReference type="Proteomes" id="UP000050909"/>
    </source>
</evidence>
<dbReference type="GO" id="GO:0005829">
    <property type="term" value="C:cytosol"/>
    <property type="evidence" value="ECO:0007669"/>
    <property type="project" value="TreeGrafter"/>
</dbReference>
<dbReference type="GO" id="GO:0006750">
    <property type="term" value="P:glutathione biosynthetic process"/>
    <property type="evidence" value="ECO:0007669"/>
    <property type="project" value="UniProtKB-UniPathway"/>
</dbReference>
<evidence type="ECO:0000256" key="7">
    <source>
        <dbReference type="ARBA" id="ARBA00048819"/>
    </source>
</evidence>
<keyword evidence="12" id="KW-1185">Reference proteome</keyword>
<sequence>MVLMTRLEKSIQEIATAHVNVGVEVEKLRVDQQNKLSLKSFPQHLSQDIAEYIEREFLTAQLEVVFPPAVVAEDNVALITEVMTELDQQLRPGERLWSFSCPPELPPHISESEISAKPDASLWYRKRIGQLYDVRRVANTGVHLNLSFSADVVDQLVNSTSFTDSNELYIHLAQQFMLHHWLFTYLFGATPTVDASYFDGPGLQQPVRSIRNSPYGFPTSIIGDYSSAANYVTRIEWAVTTGELMQPGQYYEGVRLKGQKGKALRSILTDGISHLELRFFDLNPFKIAGLTSMQIRLIQLLALYFVQQEPIPDSKLVQKLSRARRKNTEVALENPIEECRYQQQGLELLAALREFALANQLDEKFVIAVEHFKECFVDCEQTLSVQVLDAMSSVTT</sequence>
<evidence type="ECO:0000313" key="11">
    <source>
        <dbReference type="EMBL" id="KRK37104.1"/>
    </source>
</evidence>
<comment type="caution">
    <text evidence="11">The sequence shown here is derived from an EMBL/GenBank/DDBJ whole genome shotgun (WGS) entry which is preliminary data.</text>
</comment>